<reference evidence="6 7" key="1">
    <citation type="journal article" date="2003" name="Science">
        <title>Finding functional features in Saccharomyces genomes by phylogenetic footprinting.</title>
        <authorList>
            <person name="Cliften P.F."/>
            <person name="Sudarsanam P."/>
            <person name="Desikan A."/>
            <person name="Fulton L."/>
            <person name="Fulton B."/>
            <person name="Majors J."/>
            <person name="Waterston R."/>
            <person name="Cohen B.A."/>
            <person name="Johnston M."/>
        </authorList>
    </citation>
    <scope>NUCLEOTIDE SEQUENCE [LARGE SCALE GENOMIC DNA]</scope>
    <source>
        <strain evidence="7">ATCC MYA-4449 / AS 2.2408 / CBS 8840 / NBRC 1802 / NCYC 2889</strain>
    </source>
</reference>
<dbReference type="Pfam" id="PF04939">
    <property type="entry name" value="RRS1"/>
    <property type="match status" value="1"/>
</dbReference>
<dbReference type="Proteomes" id="UP000002753">
    <property type="component" value="Unassembled WGS sequence"/>
</dbReference>
<evidence type="ECO:0000256" key="2">
    <source>
        <dbReference type="ARBA" id="ARBA00010077"/>
    </source>
</evidence>
<comment type="caution">
    <text evidence="6">The sequence shown here is derived from an EMBL/GenBank/DDBJ whole genome shotgun (WGS) entry which is preliminary data.</text>
</comment>
<keyword evidence="7" id="KW-1185">Reference proteome</keyword>
<keyword evidence="3 5" id="KW-0690">Ribosome biogenesis</keyword>
<dbReference type="InterPro" id="IPR007023">
    <property type="entry name" value="Ribosom_reg"/>
</dbReference>
<comment type="similarity">
    <text evidence="2 5">Belongs to the RRS1 family.</text>
</comment>
<evidence type="ECO:0000256" key="4">
    <source>
        <dbReference type="ARBA" id="ARBA00023242"/>
    </source>
</evidence>
<evidence type="ECO:0000256" key="5">
    <source>
        <dbReference type="RuleBase" id="RU364132"/>
    </source>
</evidence>
<name>J5RNV2_SACK1</name>
<evidence type="ECO:0000313" key="6">
    <source>
        <dbReference type="EMBL" id="EJT42256.1"/>
    </source>
</evidence>
<protein>
    <recommendedName>
        <fullName evidence="5">Ribosome biogenesis regulatory protein</fullName>
    </recommendedName>
</protein>
<keyword evidence="4 5" id="KW-0539">Nucleus</keyword>
<dbReference type="EMBL" id="AACI03001549">
    <property type="protein sequence ID" value="EJT42256.1"/>
    <property type="molecule type" value="Genomic_DNA"/>
</dbReference>
<reference evidence="7" key="2">
    <citation type="journal article" date="2011" name="G3 (Bethesda)">
        <title>The awesome power of yeast evolutionary genetics: New genome sequences and strain resources for the Saccharomyces sensu stricto genus.</title>
        <authorList>
            <person name="Scannell D.R."/>
            <person name="Zill O.A."/>
            <person name="Rokas A."/>
            <person name="Payen C."/>
            <person name="Dunham M.J."/>
            <person name="Eisen M.B."/>
            <person name="Rine J."/>
            <person name="Johnston M."/>
            <person name="Hittinger C.T."/>
        </authorList>
    </citation>
    <scope>GENOME REANNOTATION</scope>
    <source>
        <strain evidence="7">ATCC MYA-4449 / AS 2.2408 / CBS 8840 / NBRC 1802 / NCYC 2889</strain>
    </source>
</reference>
<evidence type="ECO:0000313" key="7">
    <source>
        <dbReference type="Proteomes" id="UP000002753"/>
    </source>
</evidence>
<evidence type="ECO:0000256" key="3">
    <source>
        <dbReference type="ARBA" id="ARBA00022517"/>
    </source>
</evidence>
<dbReference type="GO" id="GO:0042254">
    <property type="term" value="P:ribosome biogenesis"/>
    <property type="evidence" value="ECO:0007669"/>
    <property type="project" value="UniProtKB-KW"/>
</dbReference>
<proteinExistence type="inferred from homology"/>
<sequence>MCVKWQESAFPLTFISLSELHIQIAHTYLPLSMSAEDYKNLPVTVEKPIPVVYDLGNLAAFDSNILDKNDLDSSNAKREEKIKSLTRDNVQLLINQLLSLPMKSTTESAGGTSGQSSVMTLLQLPNATTELPREKPLPKVKAMTKWQKFAAKKGIKPKERAGKMVYDEASGEWVPKWGYKGANKKLDDQWLVEVDDKEKGTDNELIDPITLNTAERKRMVKKNEKRHKRCLNNAL</sequence>
<comment type="subcellular location">
    <subcellularLocation>
        <location evidence="1 5">Nucleus</location>
    </subcellularLocation>
</comment>
<organism evidence="6 7">
    <name type="scientific">Saccharomyces kudriavzevii (strain ATCC MYA-4449 / AS 2.2408 / CBS 8840 / NBRC 1802 / NCYC 2889)</name>
    <name type="common">Yeast</name>
    <dbReference type="NCBI Taxonomy" id="226230"/>
    <lineage>
        <taxon>Eukaryota</taxon>
        <taxon>Fungi</taxon>
        <taxon>Dikarya</taxon>
        <taxon>Ascomycota</taxon>
        <taxon>Saccharomycotina</taxon>
        <taxon>Saccharomycetes</taxon>
        <taxon>Saccharomycetales</taxon>
        <taxon>Saccharomycetaceae</taxon>
        <taxon>Saccharomyces</taxon>
    </lineage>
</organism>
<dbReference type="AlphaFoldDB" id="J5RNV2"/>
<gene>
    <name evidence="6" type="primary">YOR294W</name>
    <name evidence="6" type="ORF">SKUD_183802</name>
</gene>
<dbReference type="GO" id="GO:0005634">
    <property type="term" value="C:nucleus"/>
    <property type="evidence" value="ECO:0007669"/>
    <property type="project" value="UniProtKB-SubCell"/>
</dbReference>
<comment type="function">
    <text evidence="5">Involved in ribosomal large subunit assembly.</text>
</comment>
<accession>J5RNV2</accession>
<evidence type="ECO:0000256" key="1">
    <source>
        <dbReference type="ARBA" id="ARBA00004123"/>
    </source>
</evidence>
<dbReference type="STRING" id="226230.J5RNV2"/>
<dbReference type="HOGENOM" id="CLU_065163_2_0_1"/>